<dbReference type="PROSITE" id="PS50109">
    <property type="entry name" value="HIS_KIN"/>
    <property type="match status" value="1"/>
</dbReference>
<dbReference type="CDD" id="cd00130">
    <property type="entry name" value="PAS"/>
    <property type="match status" value="1"/>
</dbReference>
<dbReference type="InterPro" id="IPR011006">
    <property type="entry name" value="CheY-like_superfamily"/>
</dbReference>
<dbReference type="GO" id="GO:0000155">
    <property type="term" value="F:phosphorelay sensor kinase activity"/>
    <property type="evidence" value="ECO:0007669"/>
    <property type="project" value="InterPro"/>
</dbReference>
<keyword evidence="5" id="KW-0175">Coiled coil</keyword>
<dbReference type="InterPro" id="IPR000700">
    <property type="entry name" value="PAS-assoc_C"/>
</dbReference>
<dbReference type="STRING" id="1349767.GJA_3652"/>
<keyword evidence="11" id="KW-1185">Reference proteome</keyword>
<evidence type="ECO:0000256" key="1">
    <source>
        <dbReference type="ARBA" id="ARBA00000085"/>
    </source>
</evidence>
<dbReference type="SUPFAM" id="SSF55874">
    <property type="entry name" value="ATPase domain of HSP90 chaperone/DNA topoisomerase II/histidine kinase"/>
    <property type="match status" value="1"/>
</dbReference>
<dbReference type="InterPro" id="IPR036890">
    <property type="entry name" value="HATPase_C_sf"/>
</dbReference>
<dbReference type="InterPro" id="IPR001610">
    <property type="entry name" value="PAC"/>
</dbReference>
<dbReference type="Pfam" id="PF08447">
    <property type="entry name" value="PAS_3"/>
    <property type="match status" value="1"/>
</dbReference>
<evidence type="ECO:0000256" key="4">
    <source>
        <dbReference type="PROSITE-ProRule" id="PRU00169"/>
    </source>
</evidence>
<dbReference type="eggNOG" id="COG2202">
    <property type="taxonomic scope" value="Bacteria"/>
</dbReference>
<evidence type="ECO:0000256" key="2">
    <source>
        <dbReference type="ARBA" id="ARBA00012438"/>
    </source>
</evidence>
<protein>
    <recommendedName>
        <fullName evidence="2">histidine kinase</fullName>
        <ecNumber evidence="2">2.7.13.3</ecNumber>
    </recommendedName>
</protein>
<dbReference type="EMBL" id="HG322949">
    <property type="protein sequence ID" value="CDG84267.1"/>
    <property type="molecule type" value="Genomic_DNA"/>
</dbReference>
<evidence type="ECO:0000256" key="5">
    <source>
        <dbReference type="SAM" id="Coils"/>
    </source>
</evidence>
<feature type="modified residue" description="4-aspartylphosphate" evidence="4">
    <location>
        <position position="902"/>
    </location>
</feature>
<evidence type="ECO:0000313" key="10">
    <source>
        <dbReference type="EMBL" id="CDG84267.1"/>
    </source>
</evidence>
<dbReference type="CDD" id="cd17546">
    <property type="entry name" value="REC_hyHK_CKI1_RcsC-like"/>
    <property type="match status" value="1"/>
</dbReference>
<feature type="domain" description="PAC" evidence="9">
    <location>
        <begin position="392"/>
        <end position="445"/>
    </location>
</feature>
<dbReference type="Gene3D" id="1.10.287.130">
    <property type="match status" value="1"/>
</dbReference>
<evidence type="ECO:0000256" key="3">
    <source>
        <dbReference type="ARBA" id="ARBA00022553"/>
    </source>
</evidence>
<evidence type="ECO:0000259" key="9">
    <source>
        <dbReference type="PROSITE" id="PS50113"/>
    </source>
</evidence>
<feature type="modified residue" description="4-aspartylphosphate" evidence="4">
    <location>
        <position position="1067"/>
    </location>
</feature>
<feature type="domain" description="PAC" evidence="9">
    <location>
        <begin position="270"/>
        <end position="325"/>
    </location>
</feature>
<dbReference type="HOGENOM" id="CLU_000445_114_51_4"/>
<dbReference type="SMART" id="SM00448">
    <property type="entry name" value="REC"/>
    <property type="match status" value="2"/>
</dbReference>
<dbReference type="SMART" id="SM00388">
    <property type="entry name" value="HisKA"/>
    <property type="match status" value="1"/>
</dbReference>
<dbReference type="RefSeq" id="WP_038494428.1">
    <property type="nucleotide sequence ID" value="NZ_BCTH01000089.1"/>
</dbReference>
<dbReference type="eggNOG" id="COG4191">
    <property type="taxonomic scope" value="Bacteria"/>
</dbReference>
<dbReference type="SUPFAM" id="SSF55785">
    <property type="entry name" value="PYP-like sensor domain (PAS domain)"/>
    <property type="match status" value="4"/>
</dbReference>
<dbReference type="eggNOG" id="COG0784">
    <property type="taxonomic scope" value="Bacteria"/>
</dbReference>
<feature type="domain" description="Histidine kinase" evidence="6">
    <location>
        <begin position="609"/>
        <end position="832"/>
    </location>
</feature>
<dbReference type="CDD" id="cd18161">
    <property type="entry name" value="REC_hyHK_blue-like"/>
    <property type="match status" value="1"/>
</dbReference>
<dbReference type="EC" id="2.7.13.3" evidence="2"/>
<dbReference type="SMART" id="SM00091">
    <property type="entry name" value="PAS"/>
    <property type="match status" value="3"/>
</dbReference>
<evidence type="ECO:0000259" key="7">
    <source>
        <dbReference type="PROSITE" id="PS50110"/>
    </source>
</evidence>
<feature type="domain" description="Response regulatory" evidence="7">
    <location>
        <begin position="852"/>
        <end position="968"/>
    </location>
</feature>
<dbReference type="InterPro" id="IPR003594">
    <property type="entry name" value="HATPase_dom"/>
</dbReference>
<dbReference type="PRINTS" id="PR00344">
    <property type="entry name" value="BCTRLSENSOR"/>
</dbReference>
<dbReference type="InterPro" id="IPR004358">
    <property type="entry name" value="Sig_transdc_His_kin-like_C"/>
</dbReference>
<accession>W0VAH0</accession>
<feature type="domain" description="Response regulatory" evidence="7">
    <location>
        <begin position="1018"/>
        <end position="1128"/>
    </location>
</feature>
<dbReference type="SUPFAM" id="SSF52172">
    <property type="entry name" value="CheY-like"/>
    <property type="match status" value="2"/>
</dbReference>
<dbReference type="SUPFAM" id="SSF47384">
    <property type="entry name" value="Homodimeric domain of signal transducing histidine kinase"/>
    <property type="match status" value="1"/>
</dbReference>
<reference evidence="10 11" key="1">
    <citation type="journal article" date="2015" name="Genome Announc.">
        <title>Genome Sequence of Mushroom Soft-Rot Pathogen Janthinobacterium agaricidamnosum.</title>
        <authorList>
            <person name="Graupner K."/>
            <person name="Lackner G."/>
            <person name="Hertweck C."/>
        </authorList>
    </citation>
    <scope>NUCLEOTIDE SEQUENCE [LARGE SCALE GENOMIC DNA]</scope>
    <source>
        <strain evidence="11">NBRC 102515 / DSM 9628</strain>
    </source>
</reference>
<feature type="domain" description="PAC" evidence="9">
    <location>
        <begin position="519"/>
        <end position="571"/>
    </location>
</feature>
<evidence type="ECO:0000313" key="11">
    <source>
        <dbReference type="Proteomes" id="UP000027604"/>
    </source>
</evidence>
<proteinExistence type="predicted"/>
<dbReference type="KEGG" id="jag:GJA_3652"/>
<dbReference type="Gene3D" id="3.30.450.20">
    <property type="entry name" value="PAS domain"/>
    <property type="match status" value="4"/>
</dbReference>
<dbReference type="InterPro" id="IPR013655">
    <property type="entry name" value="PAS_fold_3"/>
</dbReference>
<dbReference type="PROSITE" id="PS50112">
    <property type="entry name" value="PAS"/>
    <property type="match status" value="1"/>
</dbReference>
<dbReference type="Gene3D" id="3.30.565.10">
    <property type="entry name" value="Histidine kinase-like ATPase, C-terminal domain"/>
    <property type="match status" value="1"/>
</dbReference>
<dbReference type="InterPro" id="IPR001789">
    <property type="entry name" value="Sig_transdc_resp-reg_receiver"/>
</dbReference>
<dbReference type="SMART" id="SM00387">
    <property type="entry name" value="HATPase_c"/>
    <property type="match status" value="1"/>
</dbReference>
<dbReference type="InterPro" id="IPR036097">
    <property type="entry name" value="HisK_dim/P_sf"/>
</dbReference>
<evidence type="ECO:0000259" key="8">
    <source>
        <dbReference type="PROSITE" id="PS50112"/>
    </source>
</evidence>
<dbReference type="InterPro" id="IPR013656">
    <property type="entry name" value="PAS_4"/>
</dbReference>
<dbReference type="OrthoDB" id="9177042at2"/>
<dbReference type="PATRIC" id="fig|1349767.4.peg.243"/>
<dbReference type="AlphaFoldDB" id="W0VAH0"/>
<dbReference type="PROSITE" id="PS50113">
    <property type="entry name" value="PAC"/>
    <property type="match status" value="3"/>
</dbReference>
<sequence length="1128" mass="123908">MSVDRTAYLPPGGGASGDLLRSLDWSATSLGPIGQWPQSLRTSTEIVLNSPIAMVLMWGPQHVMLYNDEYAVIAGAKHPAAMGGTVEEIWPEVWAWNRNILETGFRGESQVHHENMFLLSRHGVPETVWLDLFYTPVYDERGLVAGVLCTVIEVTARVLQNRKLQAATQELAFLNSSLSHEAQAVLAANRRLSREGALLRALFEQSPSFMAVLRGPQHVFELANQPYLQLIGERDIIDKPIEQALPEVKQQGFIDLLDSVYHGGEAFVGRQLRVELLRNGSGELVPRHIDFVYQPIRDEHGQVSGVFVEGVDVTERMDAEERLRIAQQAGGIGSFEWFPETGELVVSSTFRRIWGLQDGQPINSSVLVGMVDERDRPNVGPVLLEQKHNPLAYVEYRIRRPDTGQLRWIARQGEVVEGLTPGQRRYVGVSFDITERKLIEQALHESQERLAAIFGQASVGLSELSLDGRFQRVNGALCAMLGRAPEQLLQLNMNDILHPADVDGNKLMFQRLADTGASFTLEKRYLKPDGSYVWVSSNVSRLVDEAGQPQAFIAVKTDITERRRIERALHELNDTLEHRVEQEVSERTKAEDALRQAQKMEAVGQLTGGIAHDFNNVLQIISGNLHLLYQLAMQDSITRQRLETAIAAVERGAKLSSHLLAFARRQPLQPVVSDLGRIVRNMDALLRRALGEAIEIAIIGGGGLWNTLVDRSQIENVILNLAINARDAMDGAGKLTIELGNVLLDEQYVMNLVDVPSGQYVMLSVTDTGRGMSGEVLQRAFEPFFTTKPEGEGTGLGLSMAYGFVTQSRGHIRIYSEPGLGTGVKIYLPRSLMAEVEDQAPSSSLVTGGSETILVVEDDPGVRSTVVDMLTALGYRVLKAEDGESALVVLQSGVEIDVLFTDVIMPGQVRSPDMARRARELQPDIAVLFTSGYPQNAIVHGGRLDEGVELLSKPYRREELAHKLRLVLASRQQQRYARQLAASSSGARLAGPDSVASVDLTGEAAAGSPAGATPASLKILVVEDNLDSQMMVCELVGMLGHAVTGVADGEAAWDLMNQQHFDVLFTDVSLPGMSGIALARLVLRDKPATRIIFSTGYGREAMDELGFSASVLRKPYDLAELKTALDNH</sequence>
<dbReference type="NCBIfam" id="TIGR00229">
    <property type="entry name" value="sensory_box"/>
    <property type="match status" value="2"/>
</dbReference>
<keyword evidence="3 4" id="KW-0597">Phosphoprotein</keyword>
<dbReference type="Pfam" id="PF08448">
    <property type="entry name" value="PAS_4"/>
    <property type="match status" value="2"/>
</dbReference>
<dbReference type="Pfam" id="PF00072">
    <property type="entry name" value="Response_reg"/>
    <property type="match status" value="2"/>
</dbReference>
<feature type="coiled-coil region" evidence="5">
    <location>
        <begin position="573"/>
        <end position="600"/>
    </location>
</feature>
<dbReference type="Proteomes" id="UP000027604">
    <property type="component" value="Chromosome I"/>
</dbReference>
<gene>
    <name evidence="10" type="ORF">GJA_3652</name>
</gene>
<evidence type="ECO:0000259" key="6">
    <source>
        <dbReference type="PROSITE" id="PS50109"/>
    </source>
</evidence>
<organism evidence="10 11">
    <name type="scientific">Janthinobacterium agaricidamnosum NBRC 102515 = DSM 9628</name>
    <dbReference type="NCBI Taxonomy" id="1349767"/>
    <lineage>
        <taxon>Bacteria</taxon>
        <taxon>Pseudomonadati</taxon>
        <taxon>Pseudomonadota</taxon>
        <taxon>Betaproteobacteria</taxon>
        <taxon>Burkholderiales</taxon>
        <taxon>Oxalobacteraceae</taxon>
        <taxon>Janthinobacterium</taxon>
    </lineage>
</organism>
<feature type="domain" description="PAS" evidence="8">
    <location>
        <begin position="446"/>
        <end position="516"/>
    </location>
</feature>
<dbReference type="Pfam" id="PF02518">
    <property type="entry name" value="HATPase_c"/>
    <property type="match status" value="1"/>
</dbReference>
<dbReference type="PANTHER" id="PTHR43065">
    <property type="entry name" value="SENSOR HISTIDINE KINASE"/>
    <property type="match status" value="1"/>
</dbReference>
<dbReference type="Gene3D" id="3.40.50.2300">
    <property type="match status" value="2"/>
</dbReference>
<dbReference type="SMART" id="SM00086">
    <property type="entry name" value="PAC"/>
    <property type="match status" value="4"/>
</dbReference>
<dbReference type="InterPro" id="IPR003661">
    <property type="entry name" value="HisK_dim/P_dom"/>
</dbReference>
<dbReference type="PANTHER" id="PTHR43065:SF42">
    <property type="entry name" value="TWO-COMPONENT SENSOR PPRA"/>
    <property type="match status" value="1"/>
</dbReference>
<dbReference type="InterPro" id="IPR000014">
    <property type="entry name" value="PAS"/>
</dbReference>
<comment type="catalytic activity">
    <reaction evidence="1">
        <text>ATP + protein L-histidine = ADP + protein N-phospho-L-histidine.</text>
        <dbReference type="EC" id="2.7.13.3"/>
    </reaction>
</comment>
<name>W0VAH0_9BURK</name>
<dbReference type="InterPro" id="IPR005467">
    <property type="entry name" value="His_kinase_dom"/>
</dbReference>
<dbReference type="InterPro" id="IPR035965">
    <property type="entry name" value="PAS-like_dom_sf"/>
</dbReference>
<dbReference type="PROSITE" id="PS50110">
    <property type="entry name" value="RESPONSE_REGULATORY"/>
    <property type="match status" value="2"/>
</dbReference>